<accession>A0A1E3PPK4</accession>
<feature type="compositionally biased region" description="Low complexity" evidence="6">
    <location>
        <begin position="801"/>
        <end position="817"/>
    </location>
</feature>
<evidence type="ECO:0000256" key="4">
    <source>
        <dbReference type="ARBA" id="ARBA00023242"/>
    </source>
</evidence>
<dbReference type="SUPFAM" id="SSF46689">
    <property type="entry name" value="Homeodomain-like"/>
    <property type="match status" value="1"/>
</dbReference>
<dbReference type="PROSITE" id="PS51038">
    <property type="entry name" value="BAH"/>
    <property type="match status" value="1"/>
</dbReference>
<dbReference type="Gene3D" id="3.30.40.10">
    <property type="entry name" value="Zinc/RING finger domain, C3HC4 (zinc finger)"/>
    <property type="match status" value="3"/>
</dbReference>
<feature type="compositionally biased region" description="Basic residues" evidence="6">
    <location>
        <begin position="581"/>
        <end position="592"/>
    </location>
</feature>
<organism evidence="11 12">
    <name type="scientific">Nadsonia fulvescens var. elongata DSM 6958</name>
    <dbReference type="NCBI Taxonomy" id="857566"/>
    <lineage>
        <taxon>Eukaryota</taxon>
        <taxon>Fungi</taxon>
        <taxon>Dikarya</taxon>
        <taxon>Ascomycota</taxon>
        <taxon>Saccharomycotina</taxon>
        <taxon>Dipodascomycetes</taxon>
        <taxon>Dipodascales</taxon>
        <taxon>Dipodascales incertae sedis</taxon>
        <taxon>Nadsonia</taxon>
    </lineage>
</organism>
<feature type="domain" description="PHD-type" evidence="7">
    <location>
        <begin position="398"/>
        <end position="450"/>
    </location>
</feature>
<feature type="domain" description="PHD-type" evidence="7">
    <location>
        <begin position="1190"/>
        <end position="1240"/>
    </location>
</feature>
<dbReference type="STRING" id="857566.A0A1E3PPK4"/>
<dbReference type="InterPro" id="IPR019787">
    <property type="entry name" value="Znf_PHD-finger"/>
</dbReference>
<feature type="compositionally biased region" description="Basic and acidic residues" evidence="6">
    <location>
        <begin position="80"/>
        <end position="95"/>
    </location>
</feature>
<dbReference type="PANTHER" id="PTHR47672:SF1">
    <property type="entry name" value="E3 UBIQUITIN-PROTEIN LIGASE SNT2"/>
    <property type="match status" value="1"/>
</dbReference>
<evidence type="ECO:0000256" key="5">
    <source>
        <dbReference type="PROSITE-ProRule" id="PRU00146"/>
    </source>
</evidence>
<feature type="domain" description="BAH" evidence="8">
    <location>
        <begin position="206"/>
        <end position="361"/>
    </location>
</feature>
<feature type="region of interest" description="Disordered" evidence="6">
    <location>
        <begin position="27"/>
        <end position="163"/>
    </location>
</feature>
<dbReference type="PROSITE" id="PS01359">
    <property type="entry name" value="ZF_PHD_1"/>
    <property type="match status" value="1"/>
</dbReference>
<dbReference type="CDD" id="cd15497">
    <property type="entry name" value="PHD1_Snt2p_like"/>
    <property type="match status" value="1"/>
</dbReference>
<feature type="region of interest" description="Disordered" evidence="6">
    <location>
        <begin position="799"/>
        <end position="818"/>
    </location>
</feature>
<evidence type="ECO:0008006" key="13">
    <source>
        <dbReference type="Google" id="ProtNLM"/>
    </source>
</evidence>
<dbReference type="PROSITE" id="PS51293">
    <property type="entry name" value="SANT"/>
    <property type="match status" value="1"/>
</dbReference>
<dbReference type="InterPro" id="IPR019786">
    <property type="entry name" value="Zinc_finger_PHD-type_CS"/>
</dbReference>
<protein>
    <recommendedName>
        <fullName evidence="13">BAH-domain-containing protein</fullName>
    </recommendedName>
</protein>
<keyword evidence="2 5" id="KW-0863">Zinc-finger</keyword>
<dbReference type="Pfam" id="PF13832">
    <property type="entry name" value="zf-HC5HC2H_2"/>
    <property type="match status" value="1"/>
</dbReference>
<dbReference type="InterPro" id="IPR011011">
    <property type="entry name" value="Znf_FYVE_PHD"/>
</dbReference>
<evidence type="ECO:0000313" key="11">
    <source>
        <dbReference type="EMBL" id="ODQ67238.1"/>
    </source>
</evidence>
<feature type="region of interest" description="Disordered" evidence="6">
    <location>
        <begin position="1786"/>
        <end position="1823"/>
    </location>
</feature>
<keyword evidence="3" id="KW-0862">Zinc</keyword>
<keyword evidence="4" id="KW-0539">Nucleus</keyword>
<evidence type="ECO:0000313" key="12">
    <source>
        <dbReference type="Proteomes" id="UP000095009"/>
    </source>
</evidence>
<dbReference type="Pfam" id="PF00628">
    <property type="entry name" value="PHD"/>
    <property type="match status" value="2"/>
</dbReference>
<keyword evidence="12" id="KW-1185">Reference proteome</keyword>
<dbReference type="GO" id="GO:0036205">
    <property type="term" value="P:histone catabolic process"/>
    <property type="evidence" value="ECO:0007669"/>
    <property type="project" value="TreeGrafter"/>
</dbReference>
<dbReference type="GO" id="GO:0048189">
    <property type="term" value="C:Lid2 complex"/>
    <property type="evidence" value="ECO:0007669"/>
    <property type="project" value="TreeGrafter"/>
</dbReference>
<dbReference type="Proteomes" id="UP000095009">
    <property type="component" value="Unassembled WGS sequence"/>
</dbReference>
<feature type="compositionally biased region" description="Polar residues" evidence="6">
    <location>
        <begin position="1275"/>
        <end position="1285"/>
    </location>
</feature>
<feature type="region of interest" description="Disordered" evidence="6">
    <location>
        <begin position="1265"/>
        <end position="1285"/>
    </location>
</feature>
<feature type="compositionally biased region" description="Basic residues" evidence="6">
    <location>
        <begin position="61"/>
        <end position="70"/>
    </location>
</feature>
<dbReference type="InterPro" id="IPR001965">
    <property type="entry name" value="Znf_PHD"/>
</dbReference>
<evidence type="ECO:0000259" key="10">
    <source>
        <dbReference type="PROSITE" id="PS51293"/>
    </source>
</evidence>
<evidence type="ECO:0000259" key="7">
    <source>
        <dbReference type="PROSITE" id="PS50016"/>
    </source>
</evidence>
<dbReference type="InterPro" id="IPR000949">
    <property type="entry name" value="ELM2_dom"/>
</dbReference>
<evidence type="ECO:0000256" key="2">
    <source>
        <dbReference type="ARBA" id="ARBA00022771"/>
    </source>
</evidence>
<evidence type="ECO:0000259" key="8">
    <source>
        <dbReference type="PROSITE" id="PS51038"/>
    </source>
</evidence>
<evidence type="ECO:0000259" key="9">
    <source>
        <dbReference type="PROSITE" id="PS51156"/>
    </source>
</evidence>
<feature type="domain" description="SANT" evidence="10">
    <location>
        <begin position="733"/>
        <end position="784"/>
    </location>
</feature>
<keyword evidence="1" id="KW-0479">Metal-binding</keyword>
<feature type="compositionally biased region" description="Polar residues" evidence="6">
    <location>
        <begin position="27"/>
        <end position="56"/>
    </location>
</feature>
<dbReference type="PROSITE" id="PS50016">
    <property type="entry name" value="ZF_PHD_2"/>
    <property type="match status" value="2"/>
</dbReference>
<feature type="domain" description="ELM2" evidence="9">
    <location>
        <begin position="553"/>
        <end position="729"/>
    </location>
</feature>
<dbReference type="InterPro" id="IPR043151">
    <property type="entry name" value="BAH_sf"/>
</dbReference>
<dbReference type="GO" id="GO:0008270">
    <property type="term" value="F:zinc ion binding"/>
    <property type="evidence" value="ECO:0007669"/>
    <property type="project" value="UniProtKB-KW"/>
</dbReference>
<dbReference type="Gene3D" id="2.30.30.490">
    <property type="match status" value="1"/>
</dbReference>
<dbReference type="SMART" id="SM00249">
    <property type="entry name" value="PHD"/>
    <property type="match status" value="3"/>
</dbReference>
<gene>
    <name evidence="11" type="ORF">NADFUDRAFT_49675</name>
</gene>
<feature type="region of interest" description="Disordered" evidence="6">
    <location>
        <begin position="578"/>
        <end position="602"/>
    </location>
</feature>
<dbReference type="PROSITE" id="PS51156">
    <property type="entry name" value="ELM2"/>
    <property type="match status" value="1"/>
</dbReference>
<dbReference type="InterPro" id="IPR017884">
    <property type="entry name" value="SANT_dom"/>
</dbReference>
<proteinExistence type="predicted"/>
<dbReference type="InterPro" id="IPR029617">
    <property type="entry name" value="Snt2"/>
</dbReference>
<feature type="region of interest" description="Disordered" evidence="6">
    <location>
        <begin position="875"/>
        <end position="896"/>
    </location>
</feature>
<dbReference type="InterPro" id="IPR001025">
    <property type="entry name" value="BAH_dom"/>
</dbReference>
<evidence type="ECO:0000256" key="3">
    <source>
        <dbReference type="ARBA" id="ARBA00022833"/>
    </source>
</evidence>
<reference evidence="11 12" key="1">
    <citation type="journal article" date="2016" name="Proc. Natl. Acad. Sci. U.S.A.">
        <title>Comparative genomics of biotechnologically important yeasts.</title>
        <authorList>
            <person name="Riley R."/>
            <person name="Haridas S."/>
            <person name="Wolfe K.H."/>
            <person name="Lopes M.R."/>
            <person name="Hittinger C.T."/>
            <person name="Goeker M."/>
            <person name="Salamov A.A."/>
            <person name="Wisecaver J.H."/>
            <person name="Long T.M."/>
            <person name="Calvey C.H."/>
            <person name="Aerts A.L."/>
            <person name="Barry K.W."/>
            <person name="Choi C."/>
            <person name="Clum A."/>
            <person name="Coughlan A.Y."/>
            <person name="Deshpande S."/>
            <person name="Douglass A.P."/>
            <person name="Hanson S.J."/>
            <person name="Klenk H.-P."/>
            <person name="LaButti K.M."/>
            <person name="Lapidus A."/>
            <person name="Lindquist E.A."/>
            <person name="Lipzen A.M."/>
            <person name="Meier-Kolthoff J.P."/>
            <person name="Ohm R.A."/>
            <person name="Otillar R.P."/>
            <person name="Pangilinan J.L."/>
            <person name="Peng Y."/>
            <person name="Rokas A."/>
            <person name="Rosa C.A."/>
            <person name="Scheuner C."/>
            <person name="Sibirny A.A."/>
            <person name="Slot J.C."/>
            <person name="Stielow J.B."/>
            <person name="Sun H."/>
            <person name="Kurtzman C.P."/>
            <person name="Blackwell M."/>
            <person name="Grigoriev I.V."/>
            <person name="Jeffries T.W."/>
        </authorList>
    </citation>
    <scope>NUCLEOTIDE SEQUENCE [LARGE SCALE GENOMIC DNA]</scope>
    <source>
        <strain evidence="11 12">DSM 6958</strain>
    </source>
</reference>
<dbReference type="PANTHER" id="PTHR47672">
    <property type="entry name" value="E3 UBIQUITIN-PROTEIN LIGASE SNT2"/>
    <property type="match status" value="1"/>
</dbReference>
<dbReference type="SUPFAM" id="SSF57903">
    <property type="entry name" value="FYVE/PHD zinc finger"/>
    <property type="match status" value="2"/>
</dbReference>
<evidence type="ECO:0000256" key="1">
    <source>
        <dbReference type="ARBA" id="ARBA00022723"/>
    </source>
</evidence>
<feature type="compositionally biased region" description="Low complexity" evidence="6">
    <location>
        <begin position="125"/>
        <end position="152"/>
    </location>
</feature>
<dbReference type="EMBL" id="KV454407">
    <property type="protein sequence ID" value="ODQ67238.1"/>
    <property type="molecule type" value="Genomic_DNA"/>
</dbReference>
<dbReference type="GO" id="GO:0004842">
    <property type="term" value="F:ubiquitin-protein transferase activity"/>
    <property type="evidence" value="ECO:0007669"/>
    <property type="project" value="TreeGrafter"/>
</dbReference>
<dbReference type="SMART" id="SM00717">
    <property type="entry name" value="SANT"/>
    <property type="match status" value="1"/>
</dbReference>
<dbReference type="InterPro" id="IPR001005">
    <property type="entry name" value="SANT/Myb"/>
</dbReference>
<feature type="compositionally biased region" description="Polar residues" evidence="6">
    <location>
        <begin position="97"/>
        <end position="108"/>
    </location>
</feature>
<evidence type="ECO:0000256" key="6">
    <source>
        <dbReference type="SAM" id="MobiDB-lite"/>
    </source>
</evidence>
<name>A0A1E3PPK4_9ASCO</name>
<dbReference type="SMART" id="SM00439">
    <property type="entry name" value="BAH"/>
    <property type="match status" value="1"/>
</dbReference>
<dbReference type="Pfam" id="PF01426">
    <property type="entry name" value="BAH"/>
    <property type="match status" value="1"/>
</dbReference>
<dbReference type="GO" id="GO:0003682">
    <property type="term" value="F:chromatin binding"/>
    <property type="evidence" value="ECO:0007669"/>
    <property type="project" value="InterPro"/>
</dbReference>
<sequence length="1834" mass="207158">MTSASSPVEFSIPLQPVDVVTEITMTAPQKPVQQTVDPHNEIVNSNNRDTTISNKNDPNKWSKRARRRTSRINYAEDALDEKANSKEELVADKTKGLSGSTNASNKTLKPSKALATQRKAQRNATSSTSTTPLCSSSPSLSSSDQTSSALPSRNNFNDQDDSYIVNERIPSNWQPRSIASDRLTGILDLEDSVIKPDGKLYLHDGSNYSPGDYVYMISEPPGEPYYICRIMEFVDHTKLASAKSAAFTTTLKETDNLKAVNNKSDQAVTRRNSIITRSVSNYSVRVNWLYRPKDISRKTSDPRLLYVTMHSDVCPLISIRGHCSVKHKDFIEDFDMYRAKPNNFWFDKFYDRYILRFFDVVPTAKMINLPNYVAKVLCERFTYVLVEVGKAKELCESPKNCVKCSQWCSPEDSVQCAHCQNHYHMLCVDPPLTRKPSRGFGWSCASCSRALEMKMRQEKGYSLEDEEDPTVDNLATLPPAIPTENNTELATSRENSTSLSRYEELDRAFAEKTSQPLDAAQVHQLKMWPFRYLGIHSKIEDVLDADDRIYPRAVSRLGTKHQANIADWPGRPVIYYEPEKKSKRGGHGKAKRNNTTPTPNITADDIIATNLSSNTSISNNIEELSSINTRENSPVPDSLLMTKKKDRPAWFQERPSGYIERGNDVTSALLWKEPADESRVDEFLKKTEPFATKLQLAPNSPNFVDACLKALLDFEYDQVKALKVVSTFTRKSLKEPTFTKEEKARFEEAVRKYGSELHPVYKEVKTKKSADIVRYYYLWKKTPSGHKIWDNFEGRKKKKPATTTINNTTTTSKTTPAEAQISTTVTIERKDPEDLEELADSADDSAFDSTKAKFHKRSFICKHCSTTSSRVWKRAPGHSVTLSDEDHENEDSKTSRKHDVINNPVMALCFRCARLWRRYAVIWEEPEEVMKKLTQKGGNGWKRKLEEELIEDARQILAEKEKSKDKTRVTKRQKVDKTINTTGLSGIRNSEQQSWATKQTEKSVKVILPIPASSFLDMPITSIKNLKEKETEKPAKENAKAKVKAKILMEKEKEKEEDKTKIIPTKEKDKEKKVRIKKEDKTKLTKPTKIVAAKVEPKQNTEITTRSSDTTDLCSSTESTEKLTSYPLLAKKSTKMKGVMPSSKKILPLIANNSGNTDLRIKEFKPFIRATSIEAPPSILTSFSSPSKVCRPCRVCDQSEPNDKQLVCDNCGVNVHTYCYDSSSEHTFPNNWLCDPCANDQKPTASTLYSCILCSSRETNHDASKEETNIRLSKPTGNNQNQIINSDGSKNTVVEALKRTSGNNWIHVKCAIWNPDLKFEDVKTLQPVEGISQICFRRPHNSEICQICKSLSGVHACCFICHKAVHVSCASKAGYKFGFSVEPISQNSATNEKTVTVDGTESIISAVIACPHHTEIYKLIETNKVMDNTSKMTAIQLYCQTYKQSSNKLTGVMRASKNFDFLTRSESLLLQDDVIKRNYSVFDNCNNIDYSMPETAKSTGKRCEICETSLTPIWWKNPTDSSKEICHRCYWKINDQGRYRNEYQSTKRIKLLYEDATEAHTYDETRSKTKKIMAQDLRFSISDSKLGSTNPSATETSLNMLNRTPPESTFNMTALPIPVKSTSVSPKISPPTSLQLPILSTNHHHPQAYHPSPLAPPHQSSYTEMRYPVSAHPMNMNQYAQQSGMPYNYSSHSPVMYHNNNNNPPTYPYVHPFSNSSPRPPPLPQHHLTNSMPSLGHNVGMNSPYISPYPQGTFYGHISTPNMHQSPPLPVSVIRNIPMTIDQLTHSGEERGAMNGTDSSKHEKRSTESSSVMVTKKENNESKRDIMALNKILS</sequence>
<dbReference type="OrthoDB" id="336088at2759"/>
<dbReference type="InterPro" id="IPR013083">
    <property type="entry name" value="Znf_RING/FYVE/PHD"/>
</dbReference>
<dbReference type="Gene3D" id="1.10.10.60">
    <property type="entry name" value="Homeodomain-like"/>
    <property type="match status" value="1"/>
</dbReference>
<dbReference type="InterPro" id="IPR009057">
    <property type="entry name" value="Homeodomain-like_sf"/>
</dbReference>